<comment type="subcellular location">
    <subcellularLocation>
        <location evidence="1">Membrane</location>
        <topology evidence="1">Multi-pass membrane protein</topology>
    </subcellularLocation>
</comment>
<evidence type="ECO:0000256" key="4">
    <source>
        <dbReference type="ARBA" id="ARBA00022989"/>
    </source>
</evidence>
<dbReference type="OMA" id="ICRPCCY"/>
<feature type="transmembrane region" description="Helical" evidence="6">
    <location>
        <begin position="46"/>
        <end position="70"/>
    </location>
</feature>
<reference evidence="7" key="5">
    <citation type="submission" date="2025-09" db="UniProtKB">
        <authorList>
            <consortium name="Ensembl"/>
        </authorList>
    </citation>
    <scope>IDENTIFICATION</scope>
</reference>
<keyword evidence="3 6" id="KW-0812">Transmembrane</keyword>
<reference evidence="8" key="1">
    <citation type="journal article" date="2014" name="Science">
        <title>Nonhuman genetics. Genomic basis for the convergent evolution of electric organs.</title>
        <authorList>
            <person name="Gallant J.R."/>
            <person name="Traeger L.L."/>
            <person name="Volkening J.D."/>
            <person name="Moffett H."/>
            <person name="Chen P.H."/>
            <person name="Novina C.D."/>
            <person name="Phillips G.N.Jr."/>
            <person name="Anand R."/>
            <person name="Wells G.B."/>
            <person name="Pinch M."/>
            <person name="Guth R."/>
            <person name="Unguez G.A."/>
            <person name="Albert J.S."/>
            <person name="Zakon H.H."/>
            <person name="Samanta M.P."/>
            <person name="Sussman M.R."/>
        </authorList>
    </citation>
    <scope>NUCLEOTIDE SEQUENCE [LARGE SCALE GENOMIC DNA]</scope>
</reference>
<reference evidence="7" key="3">
    <citation type="submission" date="2020-05" db="EMBL/GenBank/DDBJ databases">
        <title>Electrophorus electricus (electric eel) genome, fEleEle1, primary haplotype.</title>
        <authorList>
            <person name="Myers G."/>
            <person name="Meyer A."/>
            <person name="Fedrigo O."/>
            <person name="Formenti G."/>
            <person name="Rhie A."/>
            <person name="Tracey A."/>
            <person name="Sims Y."/>
            <person name="Jarvis E.D."/>
        </authorList>
    </citation>
    <scope>NUCLEOTIDE SEQUENCE [LARGE SCALE GENOMIC DNA]</scope>
</reference>
<evidence type="ECO:0000313" key="8">
    <source>
        <dbReference type="Proteomes" id="UP000314983"/>
    </source>
</evidence>
<reference evidence="7" key="4">
    <citation type="submission" date="2025-08" db="UniProtKB">
        <authorList>
            <consortium name="Ensembl"/>
        </authorList>
    </citation>
    <scope>IDENTIFICATION</scope>
</reference>
<protein>
    <recommendedName>
        <fullName evidence="9">Transmembrane 4 L six family member 18</fullName>
    </recommendedName>
</protein>
<dbReference type="Pfam" id="PF05805">
    <property type="entry name" value="L6_membrane"/>
    <property type="match status" value="1"/>
</dbReference>
<dbReference type="InterPro" id="IPR008661">
    <property type="entry name" value="L6_membrane"/>
</dbReference>
<organism evidence="7 8">
    <name type="scientific">Electrophorus electricus</name>
    <name type="common">Electric eel</name>
    <name type="synonym">Gymnotus electricus</name>
    <dbReference type="NCBI Taxonomy" id="8005"/>
    <lineage>
        <taxon>Eukaryota</taxon>
        <taxon>Metazoa</taxon>
        <taxon>Chordata</taxon>
        <taxon>Craniata</taxon>
        <taxon>Vertebrata</taxon>
        <taxon>Euteleostomi</taxon>
        <taxon>Actinopterygii</taxon>
        <taxon>Neopterygii</taxon>
        <taxon>Teleostei</taxon>
        <taxon>Ostariophysi</taxon>
        <taxon>Gymnotiformes</taxon>
        <taxon>Gymnotoidei</taxon>
        <taxon>Gymnotidae</taxon>
        <taxon>Electrophorus</taxon>
    </lineage>
</organism>
<feature type="transmembrane region" description="Helical" evidence="6">
    <location>
        <begin position="12"/>
        <end position="31"/>
    </location>
</feature>
<proteinExistence type="inferred from homology"/>
<evidence type="ECO:0008006" key="9">
    <source>
        <dbReference type="Google" id="ProtNLM"/>
    </source>
</evidence>
<dbReference type="GO" id="GO:0016020">
    <property type="term" value="C:membrane"/>
    <property type="evidence" value="ECO:0007669"/>
    <property type="project" value="UniProtKB-SubCell"/>
</dbReference>
<dbReference type="RefSeq" id="XP_026852808.1">
    <property type="nucleotide sequence ID" value="XM_026997007.2"/>
</dbReference>
<sequence length="196" mass="21706">MCSLRWARSLGFALIPLAVCCIVANLLLFFPDGRVDLVKKNNLTKYVWFFMGVGGGGLTILVTAISFLSLGQCAKSCGTETYAMCGSMLPALVGMAGSGYCFIISALALLEGPLCYTAQGWRSPFENKGPRYLFFWDTWSECIQPLHIVEWNMMLLSIQLALSTLEFLICTVQLLNGLVHAVCRPCCYKQEYRLNA</sequence>
<dbReference type="OrthoDB" id="8697884at2759"/>
<accession>A0A4W4HHU0</accession>
<feature type="transmembrane region" description="Helical" evidence="6">
    <location>
        <begin position="82"/>
        <end position="110"/>
    </location>
</feature>
<keyword evidence="5 6" id="KW-0472">Membrane</keyword>
<gene>
    <name evidence="7" type="primary">TM4SF18</name>
</gene>
<dbReference type="Proteomes" id="UP000314983">
    <property type="component" value="Chromosome 26"/>
</dbReference>
<keyword evidence="4 6" id="KW-1133">Transmembrane helix</keyword>
<evidence type="ECO:0000256" key="1">
    <source>
        <dbReference type="ARBA" id="ARBA00004141"/>
    </source>
</evidence>
<reference evidence="8" key="2">
    <citation type="journal article" date="2017" name="Sci. Adv.">
        <title>A tail of two voltages: Proteomic comparison of the three electric organs of the electric eel.</title>
        <authorList>
            <person name="Traeger L.L."/>
            <person name="Sabat G."/>
            <person name="Barrett-Wilt G.A."/>
            <person name="Wells G.B."/>
            <person name="Sussman M.R."/>
        </authorList>
    </citation>
    <scope>NUCLEOTIDE SEQUENCE [LARGE SCALE GENOMIC DNA]</scope>
</reference>
<dbReference type="Ensembl" id="ENSEEET00000051450.2">
    <property type="protein sequence ID" value="ENSEEEP00000050896.1"/>
    <property type="gene ID" value="ENSEEEG00000023907.2"/>
</dbReference>
<dbReference type="PANTHER" id="PTHR14198">
    <property type="entry name" value="TRANSMEMBRANE 4 L6 FAMILY MEMBER 1-RELATED"/>
    <property type="match status" value="1"/>
</dbReference>
<evidence type="ECO:0000256" key="3">
    <source>
        <dbReference type="ARBA" id="ARBA00022692"/>
    </source>
</evidence>
<comment type="similarity">
    <text evidence="2">Belongs to the L6 tetraspanin family.</text>
</comment>
<dbReference type="PANTHER" id="PTHR14198:SF18">
    <property type="entry name" value="TRANSMEMBRANE 4 L6 FAMILY MEMBER 1"/>
    <property type="match status" value="1"/>
</dbReference>
<dbReference type="GeneID" id="113568847"/>
<evidence type="ECO:0000313" key="7">
    <source>
        <dbReference type="Ensembl" id="ENSEEEP00000050896.1"/>
    </source>
</evidence>
<dbReference type="AlphaFoldDB" id="A0A4W4HHU0"/>
<keyword evidence="8" id="KW-1185">Reference proteome</keyword>
<dbReference type="GeneTree" id="ENSGT01030000234590"/>
<evidence type="ECO:0000256" key="6">
    <source>
        <dbReference type="SAM" id="Phobius"/>
    </source>
</evidence>
<name>A0A4W4HHU0_ELEEL</name>
<evidence type="ECO:0000256" key="5">
    <source>
        <dbReference type="ARBA" id="ARBA00023136"/>
    </source>
</evidence>
<evidence type="ECO:0000256" key="2">
    <source>
        <dbReference type="ARBA" id="ARBA00006193"/>
    </source>
</evidence>
<dbReference type="STRING" id="8005.ENSEEEP00000050896"/>